<dbReference type="Gene3D" id="3.40.50.300">
    <property type="entry name" value="P-loop containing nucleotide triphosphate hydrolases"/>
    <property type="match status" value="1"/>
</dbReference>
<evidence type="ECO:0000313" key="9">
    <source>
        <dbReference type="EMBL" id="KAJ7942474.1"/>
    </source>
</evidence>
<evidence type="ECO:0000259" key="7">
    <source>
        <dbReference type="Pfam" id="PF23559"/>
    </source>
</evidence>
<keyword evidence="10" id="KW-1185">Reference proteome</keyword>
<dbReference type="Pfam" id="PF23559">
    <property type="entry name" value="WHD_DRP"/>
    <property type="match status" value="1"/>
</dbReference>
<dbReference type="Gene3D" id="3.80.10.10">
    <property type="entry name" value="Ribonuclease Inhibitor"/>
    <property type="match status" value="2"/>
</dbReference>
<dbReference type="InterPro" id="IPR041118">
    <property type="entry name" value="Rx_N"/>
</dbReference>
<dbReference type="Pfam" id="PF00931">
    <property type="entry name" value="NB-ARC"/>
    <property type="match status" value="1"/>
</dbReference>
<dbReference type="EMBL" id="JARAOO010000039">
    <property type="protein sequence ID" value="KAJ7942474.1"/>
    <property type="molecule type" value="Genomic_DNA"/>
</dbReference>
<feature type="domain" description="Disease resistance protein winged helix" evidence="7">
    <location>
        <begin position="417"/>
        <end position="488"/>
    </location>
</feature>
<feature type="domain" description="Disease resistance N-terminal" evidence="6">
    <location>
        <begin position="11"/>
        <end position="93"/>
    </location>
</feature>
<dbReference type="FunFam" id="3.40.50.300:FF:001091">
    <property type="entry name" value="Probable disease resistance protein At1g61300"/>
    <property type="match status" value="1"/>
</dbReference>
<evidence type="ECO:0000256" key="1">
    <source>
        <dbReference type="ARBA" id="ARBA00022737"/>
    </source>
</evidence>
<protein>
    <submittedName>
        <fullName evidence="9">NBS-LRR disease resistance protein</fullName>
    </submittedName>
</protein>
<dbReference type="GO" id="GO:0051707">
    <property type="term" value="P:response to other organism"/>
    <property type="evidence" value="ECO:0007669"/>
    <property type="project" value="UniProtKB-ARBA"/>
</dbReference>
<keyword evidence="1" id="KW-0677">Repeat</keyword>
<dbReference type="Gene3D" id="1.10.10.10">
    <property type="entry name" value="Winged helix-like DNA-binding domain superfamily/Winged helix DNA-binding domain"/>
    <property type="match status" value="1"/>
</dbReference>
<dbReference type="PANTHER" id="PTHR36766">
    <property type="entry name" value="PLANT BROAD-SPECTRUM MILDEW RESISTANCE PROTEIN RPW8"/>
    <property type="match status" value="1"/>
</dbReference>
<comment type="caution">
    <text evidence="9">The sequence shown here is derived from an EMBL/GenBank/DDBJ whole genome shotgun (WGS) entry which is preliminary data.</text>
</comment>
<evidence type="ECO:0000259" key="8">
    <source>
        <dbReference type="Pfam" id="PF23598"/>
    </source>
</evidence>
<dbReference type="InterPro" id="IPR042197">
    <property type="entry name" value="Apaf_helical"/>
</dbReference>
<evidence type="ECO:0000256" key="3">
    <source>
        <dbReference type="ARBA" id="ARBA00022821"/>
    </source>
</evidence>
<name>A0AAD7KMD4_QUISA</name>
<evidence type="ECO:0000259" key="5">
    <source>
        <dbReference type="Pfam" id="PF00931"/>
    </source>
</evidence>
<dbReference type="Gene3D" id="1.10.8.430">
    <property type="entry name" value="Helical domain of apoptotic protease-activating factors"/>
    <property type="match status" value="1"/>
</dbReference>
<dbReference type="Pfam" id="PF23598">
    <property type="entry name" value="LRR_14"/>
    <property type="match status" value="1"/>
</dbReference>
<proteinExistence type="predicted"/>
<dbReference type="Gene3D" id="1.20.5.4130">
    <property type="match status" value="1"/>
</dbReference>
<feature type="domain" description="NB-ARC" evidence="5">
    <location>
        <begin position="161"/>
        <end position="331"/>
    </location>
</feature>
<keyword evidence="2" id="KW-0547">Nucleotide-binding</keyword>
<dbReference type="GO" id="GO:0006952">
    <property type="term" value="P:defense response"/>
    <property type="evidence" value="ECO:0007669"/>
    <property type="project" value="UniProtKB-KW"/>
</dbReference>
<evidence type="ECO:0000256" key="2">
    <source>
        <dbReference type="ARBA" id="ARBA00022741"/>
    </source>
</evidence>
<evidence type="ECO:0000256" key="4">
    <source>
        <dbReference type="ARBA" id="ARBA00022840"/>
    </source>
</evidence>
<dbReference type="InterPro" id="IPR055414">
    <property type="entry name" value="LRR_R13L4/SHOC2-like"/>
</dbReference>
<gene>
    <name evidence="9" type="ORF">O6P43_034480</name>
</gene>
<dbReference type="InterPro" id="IPR058922">
    <property type="entry name" value="WHD_DRP"/>
</dbReference>
<organism evidence="9 10">
    <name type="scientific">Quillaja saponaria</name>
    <name type="common">Soap bark tree</name>
    <dbReference type="NCBI Taxonomy" id="32244"/>
    <lineage>
        <taxon>Eukaryota</taxon>
        <taxon>Viridiplantae</taxon>
        <taxon>Streptophyta</taxon>
        <taxon>Embryophyta</taxon>
        <taxon>Tracheophyta</taxon>
        <taxon>Spermatophyta</taxon>
        <taxon>Magnoliopsida</taxon>
        <taxon>eudicotyledons</taxon>
        <taxon>Gunneridae</taxon>
        <taxon>Pentapetalae</taxon>
        <taxon>rosids</taxon>
        <taxon>fabids</taxon>
        <taxon>Fabales</taxon>
        <taxon>Quillajaceae</taxon>
        <taxon>Quillaja</taxon>
    </lineage>
</organism>
<keyword evidence="4" id="KW-0067">ATP-binding</keyword>
<sequence length="862" mass="98723">MAEGILCSIAEAILRKLSFFAVNEIQLATSFKKDLEKFNGTLSTIRAVLLDAEQRQVNHAVKDWLRKLKDILHDAQDLFDDLSAEALRQNLEAEWWLVTKVRNLFFCSEMGRRIVDIREKLEAISEERRAFHFREQVGYHLITKREETYSFVRFTEVVGRENDKNAIVELLLGNTEESLSVIPIVGMGGLGKTTLAQLAFNDDRLEGYFDLSVWVWVSDDINAKKIVQKIIEVVTGIGYFNLNMENLHRLLFEKLKGKRFLLVLDDVWNGNYVEWVGLKNLLTDGAKGSKILVTTRNKNSALIMRTVSLYHLAGLPDDDCWSLFEKWAFREGESARYQNLVIIGLQLVGNCGGVPIAIRALGSLLRWEREESYWLFLKNNEILDIPQMENDILPVLRLSYDQLPSNLKECFAYCSLLPKGQEFDKDTLIQLWMAQDFIQSSNSYQQLEDIGSLYFDELVSRSFFDVVSQNYKAEIVKCRMHDLVHDLAKSVAGQESLTVDFGTTSIFKSVRHVSFFGYHLIEDVKPLLKVSKLRTLLLPVILGRSLELLLNALLPCSIFLRVLDLSYSDIKYLPNCIGDIKHLRYLNLNGNNGIKYLPNSICKLYLLQTLKLLGCVQISYFPTNFSNLISLRHLVINSPRMHIWEKRIGSLTSLQYLRIVHCDKLVSLSEGMQHLTSLRTLHIHNCGKLISLPSSIGNFIALHNLEIVNCPKISFFEDWDLGLVSLRSLVIKGLPQLLTLPQGIECYPSTLQSLLIIDCLNLMTLPECLGNLASLKRLYISRCPYLPHLPDSFHHLTSLQVLQIDECPLLSTRCKREVGADWSKIAHVQEIYVDKMKILNITRRSFLVFGRRIRVICAVKLY</sequence>
<dbReference type="SUPFAM" id="SSF52058">
    <property type="entry name" value="L domain-like"/>
    <property type="match status" value="1"/>
</dbReference>
<keyword evidence="3" id="KW-0611">Plant defense</keyword>
<dbReference type="KEGG" id="qsa:O6P43_034480"/>
<dbReference type="FunFam" id="1.10.10.10:FF:000322">
    <property type="entry name" value="Probable disease resistance protein At1g63360"/>
    <property type="match status" value="1"/>
</dbReference>
<accession>A0AAD7KMD4</accession>
<dbReference type="AlphaFoldDB" id="A0AAD7KMD4"/>
<dbReference type="InterPro" id="IPR036388">
    <property type="entry name" value="WH-like_DNA-bd_sf"/>
</dbReference>
<dbReference type="InterPro" id="IPR002182">
    <property type="entry name" value="NB-ARC"/>
</dbReference>
<dbReference type="GO" id="GO:0043531">
    <property type="term" value="F:ADP binding"/>
    <property type="evidence" value="ECO:0007669"/>
    <property type="project" value="InterPro"/>
</dbReference>
<dbReference type="InterPro" id="IPR027417">
    <property type="entry name" value="P-loop_NTPase"/>
</dbReference>
<dbReference type="SUPFAM" id="SSF52540">
    <property type="entry name" value="P-loop containing nucleoside triphosphate hydrolases"/>
    <property type="match status" value="1"/>
</dbReference>
<dbReference type="InterPro" id="IPR032675">
    <property type="entry name" value="LRR_dom_sf"/>
</dbReference>
<dbReference type="PRINTS" id="PR00364">
    <property type="entry name" value="DISEASERSIST"/>
</dbReference>
<feature type="domain" description="Disease resistance R13L4/SHOC-2-like LRR" evidence="8">
    <location>
        <begin position="558"/>
        <end position="755"/>
    </location>
</feature>
<evidence type="ECO:0000313" key="10">
    <source>
        <dbReference type="Proteomes" id="UP001163823"/>
    </source>
</evidence>
<dbReference type="Pfam" id="PF18052">
    <property type="entry name" value="Rx_N"/>
    <property type="match status" value="1"/>
</dbReference>
<dbReference type="GO" id="GO:0005524">
    <property type="term" value="F:ATP binding"/>
    <property type="evidence" value="ECO:0007669"/>
    <property type="project" value="UniProtKB-KW"/>
</dbReference>
<reference evidence="9" key="1">
    <citation type="journal article" date="2023" name="Science">
        <title>Elucidation of the pathway for biosynthesis of saponin adjuvants from the soapbark tree.</title>
        <authorList>
            <person name="Reed J."/>
            <person name="Orme A."/>
            <person name="El-Demerdash A."/>
            <person name="Owen C."/>
            <person name="Martin L.B.B."/>
            <person name="Misra R.C."/>
            <person name="Kikuchi S."/>
            <person name="Rejzek M."/>
            <person name="Martin A.C."/>
            <person name="Harkess A."/>
            <person name="Leebens-Mack J."/>
            <person name="Louveau T."/>
            <person name="Stephenson M.J."/>
            <person name="Osbourn A."/>
        </authorList>
    </citation>
    <scope>NUCLEOTIDE SEQUENCE</scope>
    <source>
        <strain evidence="9">S10</strain>
    </source>
</reference>
<dbReference type="PANTHER" id="PTHR36766:SF61">
    <property type="entry name" value="NB-ARC DOMAIN DISEASE RESISTANCE PROTEIN"/>
    <property type="match status" value="1"/>
</dbReference>
<evidence type="ECO:0000259" key="6">
    <source>
        <dbReference type="Pfam" id="PF18052"/>
    </source>
</evidence>
<dbReference type="Proteomes" id="UP001163823">
    <property type="component" value="Unassembled WGS sequence"/>
</dbReference>